<dbReference type="RefSeq" id="WP_085482866.1">
    <property type="nucleotide sequence ID" value="NZ_FXAT01000003.1"/>
</dbReference>
<accession>A0A1X7K8W4</accession>
<keyword evidence="2" id="KW-1185">Reference proteome</keyword>
<sequence length="371" mass="41710">MAIDLFADLGRPENELHPQYKALRDLPGYAPARQLIRELQREFVDPDGNFVEQFQTFALDARTFEFFLSVMLADGGHELDRSVDRPDFLVTKDEITAAVEAVTANPRGNGSIQPYDAAPDARSLQEAAEHLEHTIPIRLGSPLFTKLNKKYWELPYVAGKPLILAIQDFHTAGALMTSDVPLVRYLYGLGQTWWHDEDGNLVIQGHSLGEHREGAKRIPSGFFQQEDAEHISAVLFSNAGTLAKFNRMGHQGQYRARGVRMLRWGSCYRHDPNATLPRPFVYEVGDSEWPVETWRQGTVLVHNPNALHPLPEQWLGAALEHTLVDGELRTMVSEQFLPYSSVTQIMTNASRGDVRRTAQGLYDALTSVLPP</sequence>
<proteinExistence type="predicted"/>
<protein>
    <submittedName>
        <fullName evidence="1">Uncharacterized protein</fullName>
    </submittedName>
</protein>
<dbReference type="OrthoDB" id="981968at2"/>
<organism evidence="1 2">
    <name type="scientific">Paraburkholderia susongensis</name>
    <dbReference type="NCBI Taxonomy" id="1515439"/>
    <lineage>
        <taxon>Bacteria</taxon>
        <taxon>Pseudomonadati</taxon>
        <taxon>Pseudomonadota</taxon>
        <taxon>Betaproteobacteria</taxon>
        <taxon>Burkholderiales</taxon>
        <taxon>Burkholderiaceae</taxon>
        <taxon>Paraburkholderia</taxon>
    </lineage>
</organism>
<evidence type="ECO:0000313" key="2">
    <source>
        <dbReference type="Proteomes" id="UP000193228"/>
    </source>
</evidence>
<reference evidence="2" key="1">
    <citation type="submission" date="2017-04" db="EMBL/GenBank/DDBJ databases">
        <authorList>
            <person name="Varghese N."/>
            <person name="Submissions S."/>
        </authorList>
    </citation>
    <scope>NUCLEOTIDE SEQUENCE [LARGE SCALE GENOMIC DNA]</scope>
    <source>
        <strain evidence="2">LMG 29540</strain>
    </source>
</reference>
<gene>
    <name evidence="1" type="ORF">SAMN06265784_103428</name>
</gene>
<evidence type="ECO:0000313" key="1">
    <source>
        <dbReference type="EMBL" id="SMG36856.1"/>
    </source>
</evidence>
<name>A0A1X7K8W4_9BURK</name>
<dbReference type="EMBL" id="FXAT01000003">
    <property type="protein sequence ID" value="SMG36856.1"/>
    <property type="molecule type" value="Genomic_DNA"/>
</dbReference>
<dbReference type="Proteomes" id="UP000193228">
    <property type="component" value="Unassembled WGS sequence"/>
</dbReference>
<dbReference type="AlphaFoldDB" id="A0A1X7K8W4"/>